<dbReference type="InterPro" id="IPR007440">
    <property type="entry name" value="Chorismate--pyruvate_lyase"/>
</dbReference>
<comment type="subcellular location">
    <subcellularLocation>
        <location evidence="4">Cytoplasm</location>
    </subcellularLocation>
</comment>
<keyword evidence="3 4" id="KW-0456">Lyase</keyword>
<keyword evidence="2 4" id="KW-0831">Ubiquinone biosynthesis</keyword>
<dbReference type="Proteomes" id="UP000528457">
    <property type="component" value="Unassembled WGS sequence"/>
</dbReference>
<dbReference type="InterPro" id="IPR028978">
    <property type="entry name" value="Chorismate_lyase_/UTRA_dom_sf"/>
</dbReference>
<dbReference type="FunCoup" id="A0A7X0MWY0">
    <property type="interactions" value="155"/>
</dbReference>
<dbReference type="SUPFAM" id="SSF64288">
    <property type="entry name" value="Chorismate lyase-like"/>
    <property type="match status" value="1"/>
</dbReference>
<feature type="binding site" evidence="4">
    <location>
        <position position="162"/>
    </location>
    <ligand>
        <name>substrate</name>
    </ligand>
</feature>
<comment type="similarity">
    <text evidence="4">Belongs to the UbiC family.</text>
</comment>
<dbReference type="HAMAP" id="MF_01632">
    <property type="entry name" value="UbiC"/>
    <property type="match status" value="1"/>
</dbReference>
<evidence type="ECO:0000256" key="3">
    <source>
        <dbReference type="ARBA" id="ARBA00023239"/>
    </source>
</evidence>
<evidence type="ECO:0000313" key="5">
    <source>
        <dbReference type="EMBL" id="MBB6520307.1"/>
    </source>
</evidence>
<reference evidence="5 6" key="1">
    <citation type="submission" date="2020-08" db="EMBL/GenBank/DDBJ databases">
        <title>Genomic Encyclopedia of Type Strains, Phase IV (KMG-IV): sequencing the most valuable type-strain genomes for metagenomic binning, comparative biology and taxonomic classification.</title>
        <authorList>
            <person name="Goeker M."/>
        </authorList>
    </citation>
    <scope>NUCLEOTIDE SEQUENCE [LARGE SCALE GENOMIC DNA]</scope>
    <source>
        <strain evidence="5 6">DSM 22368</strain>
    </source>
</reference>
<keyword evidence="4 5" id="KW-0670">Pyruvate</keyword>
<accession>A0A7X0MWY0</accession>
<dbReference type="EC" id="4.1.3.40" evidence="4"/>
<comment type="function">
    <text evidence="4">Removes the pyruvyl group from chorismate, with concomitant aromatization of the ring, to provide 4-hydroxybenzoate (4HB) for the ubiquinone pathway.</text>
</comment>
<comment type="caution">
    <text evidence="5">The sequence shown here is derived from an EMBL/GenBank/DDBJ whole genome shotgun (WGS) entry which is preliminary data.</text>
</comment>
<name>A0A7X0MWY0_9GAMM</name>
<evidence type="ECO:0000256" key="4">
    <source>
        <dbReference type="HAMAP-Rule" id="MF_01632"/>
    </source>
</evidence>
<feature type="binding site" evidence="4">
    <location>
        <position position="73"/>
    </location>
    <ligand>
        <name>substrate</name>
    </ligand>
</feature>
<evidence type="ECO:0000256" key="1">
    <source>
        <dbReference type="ARBA" id="ARBA00022490"/>
    </source>
</evidence>
<dbReference type="EMBL" id="JACHHT010000001">
    <property type="protein sequence ID" value="MBB6520307.1"/>
    <property type="molecule type" value="Genomic_DNA"/>
</dbReference>
<evidence type="ECO:0000313" key="6">
    <source>
        <dbReference type="Proteomes" id="UP000528457"/>
    </source>
</evidence>
<dbReference type="Gene3D" id="3.40.1410.10">
    <property type="entry name" value="Chorismate lyase-like"/>
    <property type="match status" value="1"/>
</dbReference>
<evidence type="ECO:0000256" key="2">
    <source>
        <dbReference type="ARBA" id="ARBA00022688"/>
    </source>
</evidence>
<dbReference type="GO" id="GO:0006744">
    <property type="term" value="P:ubiquinone biosynthetic process"/>
    <property type="evidence" value="ECO:0007669"/>
    <property type="project" value="UniProtKB-UniRule"/>
</dbReference>
<dbReference type="UniPathway" id="UPA00232"/>
<dbReference type="Pfam" id="PF04345">
    <property type="entry name" value="Chor_lyase"/>
    <property type="match status" value="1"/>
</dbReference>
<dbReference type="GO" id="GO:0042866">
    <property type="term" value="P:pyruvate biosynthetic process"/>
    <property type="evidence" value="ECO:0007669"/>
    <property type="project" value="UniProtKB-UniRule"/>
</dbReference>
<proteinExistence type="inferred from homology"/>
<dbReference type="PANTHER" id="PTHR38683">
    <property type="entry name" value="CHORISMATE PYRUVATE-LYASE"/>
    <property type="match status" value="1"/>
</dbReference>
<dbReference type="GO" id="GO:0008813">
    <property type="term" value="F:chorismate lyase activity"/>
    <property type="evidence" value="ECO:0007669"/>
    <property type="project" value="UniProtKB-UniRule"/>
</dbReference>
<organism evidence="5 6">
    <name type="scientific">Pseudoteredinibacter isoporae</name>
    <dbReference type="NCBI Taxonomy" id="570281"/>
    <lineage>
        <taxon>Bacteria</taxon>
        <taxon>Pseudomonadati</taxon>
        <taxon>Pseudomonadota</taxon>
        <taxon>Gammaproteobacteria</taxon>
        <taxon>Cellvibrionales</taxon>
        <taxon>Cellvibrionaceae</taxon>
        <taxon>Pseudoteredinibacter</taxon>
    </lineage>
</organism>
<dbReference type="GO" id="GO:0005829">
    <property type="term" value="C:cytosol"/>
    <property type="evidence" value="ECO:0007669"/>
    <property type="project" value="TreeGrafter"/>
</dbReference>
<comment type="catalytic activity">
    <reaction evidence="4">
        <text>chorismate = 4-hydroxybenzoate + pyruvate</text>
        <dbReference type="Rhea" id="RHEA:16505"/>
        <dbReference type="ChEBI" id="CHEBI:15361"/>
        <dbReference type="ChEBI" id="CHEBI:17879"/>
        <dbReference type="ChEBI" id="CHEBI:29748"/>
        <dbReference type="EC" id="4.1.3.40"/>
    </reaction>
</comment>
<protein>
    <recommendedName>
        <fullName evidence="4">Probable chorismate pyruvate-lyase</fullName>
        <shortName evidence="4">CL</shortName>
        <shortName evidence="4">CPL</shortName>
        <ecNumber evidence="4">4.1.3.40</ecNumber>
    </recommendedName>
</protein>
<dbReference type="PANTHER" id="PTHR38683:SF1">
    <property type="entry name" value="CHORISMATE PYRUVATE-LYASE"/>
    <property type="match status" value="1"/>
</dbReference>
<keyword evidence="1 4" id="KW-0963">Cytoplasm</keyword>
<feature type="binding site" evidence="4">
    <location>
        <position position="111"/>
    </location>
    <ligand>
        <name>substrate</name>
    </ligand>
</feature>
<gene>
    <name evidence="4" type="primary">ubiC</name>
    <name evidence="5" type="ORF">HNR48_000585</name>
</gene>
<dbReference type="InParanoid" id="A0A7X0MWY0"/>
<keyword evidence="6" id="KW-1185">Reference proteome</keyword>
<comment type="pathway">
    <text evidence="4">Cofactor biosynthesis; ubiquinone biosynthesis.</text>
</comment>
<dbReference type="AlphaFoldDB" id="A0A7X0MWY0"/>
<sequence>MRTHVPRWHKQAHAELTQNQRQWLLGEGSLTKKLQDACQGEFSLRILRQGLATPRVDEAKALGLPQRQQALIREIVMSGHGQDWVFARSILPLSTLTGRLRQLKTLDNRPLGALLFKDPSMKRSPIEISQLVSDNFRYPCEESCWARRSVFYLDQKPLLVAEVFLPGFAHFYGKR</sequence>
<dbReference type="RefSeq" id="WP_166851646.1">
    <property type="nucleotide sequence ID" value="NZ_JAAONY010000001.1"/>
</dbReference>
<comment type="caution">
    <text evidence="4">Lacks conserved residue(s) required for the propagation of feature annotation.</text>
</comment>